<evidence type="ECO:0000313" key="1">
    <source>
        <dbReference type="EMBL" id="KAI4371563.1"/>
    </source>
</evidence>
<name>A0ACB9QY03_9MYRT</name>
<comment type="caution">
    <text evidence="1">The sequence shown here is derived from an EMBL/GenBank/DDBJ whole genome shotgun (WGS) entry which is preliminary data.</text>
</comment>
<keyword evidence="2" id="KW-1185">Reference proteome</keyword>
<proteinExistence type="predicted"/>
<organism evidence="1 2">
    <name type="scientific">Melastoma candidum</name>
    <dbReference type="NCBI Taxonomy" id="119954"/>
    <lineage>
        <taxon>Eukaryota</taxon>
        <taxon>Viridiplantae</taxon>
        <taxon>Streptophyta</taxon>
        <taxon>Embryophyta</taxon>
        <taxon>Tracheophyta</taxon>
        <taxon>Spermatophyta</taxon>
        <taxon>Magnoliopsida</taxon>
        <taxon>eudicotyledons</taxon>
        <taxon>Gunneridae</taxon>
        <taxon>Pentapetalae</taxon>
        <taxon>rosids</taxon>
        <taxon>malvids</taxon>
        <taxon>Myrtales</taxon>
        <taxon>Melastomataceae</taxon>
        <taxon>Melastomatoideae</taxon>
        <taxon>Melastomateae</taxon>
        <taxon>Melastoma</taxon>
    </lineage>
</organism>
<protein>
    <submittedName>
        <fullName evidence="1">Uncharacterized protein</fullName>
    </submittedName>
</protein>
<reference evidence="2" key="1">
    <citation type="journal article" date="2023" name="Front. Plant Sci.">
        <title>Chromosomal-level genome assembly of Melastoma candidum provides insights into trichome evolution.</title>
        <authorList>
            <person name="Zhong Y."/>
            <person name="Wu W."/>
            <person name="Sun C."/>
            <person name="Zou P."/>
            <person name="Liu Y."/>
            <person name="Dai S."/>
            <person name="Zhou R."/>
        </authorList>
    </citation>
    <scope>NUCLEOTIDE SEQUENCE [LARGE SCALE GENOMIC DNA]</scope>
</reference>
<dbReference type="EMBL" id="CM042884">
    <property type="protein sequence ID" value="KAI4371563.1"/>
    <property type="molecule type" value="Genomic_DNA"/>
</dbReference>
<evidence type="ECO:0000313" key="2">
    <source>
        <dbReference type="Proteomes" id="UP001057402"/>
    </source>
</evidence>
<accession>A0ACB9QY03</accession>
<dbReference type="Proteomes" id="UP001057402">
    <property type="component" value="Chromosome 5"/>
</dbReference>
<sequence>MRFSSLSRVRSLFNRHLPYTLHSFTRTWASASNSCVHINLTRHIHGPSPAFSRWCVGHRLNLPAFYAGGGGVALYTRSFASYFGSPRNGSHEDKADVSAISGTSDLDGSSSSNKGMMGDEWSGRMQEAWRNVVDWFNYTGEKVKEVVLDDLTPYTQQLLDSHPYLKNVIIPVSGTLTAATLAWVVMPRILRRIHKYTMRGPVSLLPGALSAEEVPYEKSVWGSLEDPLRYLVTFMAFWQIAMMVAPTTVASQYIGQTWRAAVVVSFVWFLYRWKSNAFYRAMAATSLAGVDREKLLALDRLSSVGLFVIGAMALSEAFGVAVQSLLTVGGIGGVATAFAARDILGNVLSGLSMQFSKPFSLGDTIKAGSIEGQVVEMGLTTTSLLNAEKFPVIVPNSLFSSQVIVNKSRAEWRAMVTKIPLNSEDLEKILPISNDIKSMLHYHPNVFLGKEAPYCFLSRVESSHAELTLGCNLKRLSKDELYSAQQDILLQSALIIKKHGAKLGSTFYDMNTQ</sequence>
<gene>
    <name evidence="1" type="ORF">MLD38_019782</name>
</gene>